<comment type="caution">
    <text evidence="1">The sequence shown here is derived from an EMBL/GenBank/DDBJ whole genome shotgun (WGS) entry which is preliminary data.</text>
</comment>
<evidence type="ECO:0000313" key="1">
    <source>
        <dbReference type="EMBL" id="MBB5159176.1"/>
    </source>
</evidence>
<name>A0A840QFG6_9PSEU</name>
<gene>
    <name evidence="1" type="ORF">BJ970_006775</name>
</gene>
<organism evidence="1 2">
    <name type="scientific">Saccharopolyspora phatthalungensis</name>
    <dbReference type="NCBI Taxonomy" id="664693"/>
    <lineage>
        <taxon>Bacteria</taxon>
        <taxon>Bacillati</taxon>
        <taxon>Actinomycetota</taxon>
        <taxon>Actinomycetes</taxon>
        <taxon>Pseudonocardiales</taxon>
        <taxon>Pseudonocardiaceae</taxon>
        <taxon>Saccharopolyspora</taxon>
    </lineage>
</organism>
<dbReference type="Proteomes" id="UP000584374">
    <property type="component" value="Unassembled WGS sequence"/>
</dbReference>
<reference evidence="1 2" key="1">
    <citation type="submission" date="2020-08" db="EMBL/GenBank/DDBJ databases">
        <title>Sequencing the genomes of 1000 actinobacteria strains.</title>
        <authorList>
            <person name="Klenk H.-P."/>
        </authorList>
    </citation>
    <scope>NUCLEOTIDE SEQUENCE [LARGE SCALE GENOMIC DNA]</scope>
    <source>
        <strain evidence="1 2">DSM 45584</strain>
    </source>
</reference>
<accession>A0A840QFG6</accession>
<keyword evidence="2" id="KW-1185">Reference proteome</keyword>
<dbReference type="EMBL" id="JACHIW010000002">
    <property type="protein sequence ID" value="MBB5159176.1"/>
    <property type="molecule type" value="Genomic_DNA"/>
</dbReference>
<protein>
    <submittedName>
        <fullName evidence="1">Uncharacterized protein</fullName>
    </submittedName>
</protein>
<evidence type="ECO:0000313" key="2">
    <source>
        <dbReference type="Proteomes" id="UP000584374"/>
    </source>
</evidence>
<sequence length="79" mass="8528">MSQDSGSCTFAVPAASTVAETAFNIRTIRSLRIDGVIDEQYGRRHDFTRAARPAGDPVARRSGILRAIDDADGYAVENT</sequence>
<dbReference type="RefSeq" id="WP_246471925.1">
    <property type="nucleotide sequence ID" value="NZ_JACHIW010000002.1"/>
</dbReference>
<dbReference type="AlphaFoldDB" id="A0A840QFG6"/>
<proteinExistence type="predicted"/>